<dbReference type="EC" id="2.7.13.3" evidence="2"/>
<dbReference type="InterPro" id="IPR050351">
    <property type="entry name" value="BphY/WalK/GraS-like"/>
</dbReference>
<dbReference type="PRINTS" id="PR00344">
    <property type="entry name" value="BCTRLSENSOR"/>
</dbReference>
<evidence type="ECO:0000256" key="2">
    <source>
        <dbReference type="ARBA" id="ARBA00012438"/>
    </source>
</evidence>
<name>E1YK01_9BACT</name>
<keyword evidence="5" id="KW-0418">Kinase</keyword>
<dbReference type="GO" id="GO:0004673">
    <property type="term" value="F:protein histidine kinase activity"/>
    <property type="evidence" value="ECO:0007669"/>
    <property type="project" value="UniProtKB-EC"/>
</dbReference>
<comment type="catalytic activity">
    <reaction evidence="1">
        <text>ATP + protein L-histidine = ADP + protein N-phospho-L-histidine.</text>
        <dbReference type="EC" id="2.7.13.3"/>
    </reaction>
</comment>
<evidence type="ECO:0000256" key="6">
    <source>
        <dbReference type="ARBA" id="ARBA00022840"/>
    </source>
</evidence>
<evidence type="ECO:0000256" key="7">
    <source>
        <dbReference type="ARBA" id="ARBA00023012"/>
    </source>
</evidence>
<dbReference type="AlphaFoldDB" id="E1YK01"/>
<dbReference type="PANTHER" id="PTHR42878">
    <property type="entry name" value="TWO-COMPONENT HISTIDINE KINASE"/>
    <property type="match status" value="1"/>
</dbReference>
<evidence type="ECO:0000256" key="3">
    <source>
        <dbReference type="ARBA" id="ARBA00022679"/>
    </source>
</evidence>
<dbReference type="GO" id="GO:0000156">
    <property type="term" value="F:phosphorelay response regulator activity"/>
    <property type="evidence" value="ECO:0007669"/>
    <property type="project" value="TreeGrafter"/>
</dbReference>
<protein>
    <recommendedName>
        <fullName evidence="2">histidine kinase</fullName>
        <ecNumber evidence="2">2.7.13.3</ecNumber>
    </recommendedName>
</protein>
<dbReference type="CDD" id="cd00075">
    <property type="entry name" value="HATPase"/>
    <property type="match status" value="1"/>
</dbReference>
<evidence type="ECO:0000259" key="8">
    <source>
        <dbReference type="PROSITE" id="PS50109"/>
    </source>
</evidence>
<accession>E1YK01</accession>
<dbReference type="EMBL" id="FR695877">
    <property type="protein sequence ID" value="CBX31605.1"/>
    <property type="molecule type" value="Genomic_DNA"/>
</dbReference>
<organism evidence="9">
    <name type="scientific">uncultured Desulfobacterium sp</name>
    <dbReference type="NCBI Taxonomy" id="201089"/>
    <lineage>
        <taxon>Bacteria</taxon>
        <taxon>Pseudomonadati</taxon>
        <taxon>Thermodesulfobacteriota</taxon>
        <taxon>Desulfobacteria</taxon>
        <taxon>Desulfobacterales</taxon>
        <taxon>Desulfobacteriaceae</taxon>
        <taxon>Desulfobacterium</taxon>
        <taxon>environmental samples</taxon>
    </lineage>
</organism>
<evidence type="ECO:0000256" key="4">
    <source>
        <dbReference type="ARBA" id="ARBA00022741"/>
    </source>
</evidence>
<reference evidence="9" key="1">
    <citation type="journal article" date="2011" name="Environ. Microbiol.">
        <title>Genomic insights into the metabolic potential of the polycyclic aromatic hydrocarbon degrading sulfate-reducing Deltaproteobacterium N47.</title>
        <authorList>
            <person name="Bergmann F."/>
            <person name="Selesi D."/>
            <person name="Weinmaier T."/>
            <person name="Tischler P."/>
            <person name="Rattei T."/>
            <person name="Meckenstock R.U."/>
        </authorList>
    </citation>
    <scope>NUCLEOTIDE SEQUENCE</scope>
</reference>
<keyword evidence="4" id="KW-0547">Nucleotide-binding</keyword>
<dbReference type="SUPFAM" id="SSF55874">
    <property type="entry name" value="ATPase domain of HSP90 chaperone/DNA topoisomerase II/histidine kinase"/>
    <property type="match status" value="1"/>
</dbReference>
<evidence type="ECO:0000313" key="9">
    <source>
        <dbReference type="EMBL" id="CBX31605.1"/>
    </source>
</evidence>
<gene>
    <name evidence="9" type="ORF">N47_E51170</name>
</gene>
<feature type="domain" description="Histidine kinase" evidence="8">
    <location>
        <begin position="62"/>
        <end position="172"/>
    </location>
</feature>
<dbReference type="InterPro" id="IPR003594">
    <property type="entry name" value="HATPase_dom"/>
</dbReference>
<dbReference type="GO" id="GO:0007234">
    <property type="term" value="P:osmosensory signaling via phosphorelay pathway"/>
    <property type="evidence" value="ECO:0007669"/>
    <property type="project" value="TreeGrafter"/>
</dbReference>
<dbReference type="InterPro" id="IPR005467">
    <property type="entry name" value="His_kinase_dom"/>
</dbReference>
<evidence type="ECO:0000256" key="1">
    <source>
        <dbReference type="ARBA" id="ARBA00000085"/>
    </source>
</evidence>
<keyword evidence="7" id="KW-0902">Two-component regulatory system</keyword>
<dbReference type="InterPro" id="IPR004358">
    <property type="entry name" value="Sig_transdc_His_kin-like_C"/>
</dbReference>
<dbReference type="Gene3D" id="3.30.565.10">
    <property type="entry name" value="Histidine kinase-like ATPase, C-terminal domain"/>
    <property type="match status" value="1"/>
</dbReference>
<sequence>MNQKAAIEFVFIYVSAKEVPLNIEHVNLNELFDITKDMFSTKLLARRISWAQPENILYADVDRLSILRVIRIFVDNALKYGGDKLSEIRIGYEKSDLFHIISVKDDGIGIGKNDSEKIFWLFSRSVTAGNIQGSGLGLAIANGIAKKHKGRAWADTDSGKGVTFFISVSKDLSPTKL</sequence>
<dbReference type="GO" id="GO:0005524">
    <property type="term" value="F:ATP binding"/>
    <property type="evidence" value="ECO:0007669"/>
    <property type="project" value="UniProtKB-KW"/>
</dbReference>
<evidence type="ECO:0000256" key="5">
    <source>
        <dbReference type="ARBA" id="ARBA00022777"/>
    </source>
</evidence>
<dbReference type="GO" id="GO:0030295">
    <property type="term" value="F:protein kinase activator activity"/>
    <property type="evidence" value="ECO:0007669"/>
    <property type="project" value="TreeGrafter"/>
</dbReference>
<keyword evidence="6" id="KW-0067">ATP-binding</keyword>
<dbReference type="Pfam" id="PF02518">
    <property type="entry name" value="HATPase_c"/>
    <property type="match status" value="1"/>
</dbReference>
<dbReference type="PROSITE" id="PS50109">
    <property type="entry name" value="HIS_KIN"/>
    <property type="match status" value="1"/>
</dbReference>
<proteinExistence type="predicted"/>
<dbReference type="PANTHER" id="PTHR42878:SF7">
    <property type="entry name" value="SENSOR HISTIDINE KINASE GLRK"/>
    <property type="match status" value="1"/>
</dbReference>
<dbReference type="InterPro" id="IPR036890">
    <property type="entry name" value="HATPase_C_sf"/>
</dbReference>
<keyword evidence="3" id="KW-0808">Transferase</keyword>
<dbReference type="SMART" id="SM00387">
    <property type="entry name" value="HATPase_c"/>
    <property type="match status" value="1"/>
</dbReference>